<keyword evidence="2" id="KW-1185">Reference proteome</keyword>
<feature type="non-terminal residue" evidence="1">
    <location>
        <position position="1"/>
    </location>
</feature>
<proteinExistence type="predicted"/>
<evidence type="ECO:0000313" key="1">
    <source>
        <dbReference type="EMBL" id="OAF64141.1"/>
    </source>
</evidence>
<gene>
    <name evidence="1" type="ORF">A3Q56_08150</name>
</gene>
<accession>A0A177ARX5</accession>
<protein>
    <submittedName>
        <fullName evidence="1">Uncharacterized protein</fullName>
    </submittedName>
</protein>
<evidence type="ECO:0000313" key="2">
    <source>
        <dbReference type="Proteomes" id="UP000078046"/>
    </source>
</evidence>
<comment type="caution">
    <text evidence="1">The sequence shown here is derived from an EMBL/GenBank/DDBJ whole genome shotgun (WGS) entry which is preliminary data.</text>
</comment>
<dbReference type="AlphaFoldDB" id="A0A177ARX5"/>
<dbReference type="Proteomes" id="UP000078046">
    <property type="component" value="Unassembled WGS sequence"/>
</dbReference>
<sequence length="85" mass="9550">KLKYRVGCYFCTLAVNLVNNNIIGSLVACLLAVADVINSTYNIVLFEITLDDIVVFLSKEIENAVLSRMSIIDVCRNLDWCDSFK</sequence>
<name>A0A177ARX5_9BILA</name>
<dbReference type="EMBL" id="LWCA01002087">
    <property type="protein sequence ID" value="OAF64141.1"/>
    <property type="molecule type" value="Genomic_DNA"/>
</dbReference>
<organism evidence="1 2">
    <name type="scientific">Intoshia linei</name>
    <dbReference type="NCBI Taxonomy" id="1819745"/>
    <lineage>
        <taxon>Eukaryota</taxon>
        <taxon>Metazoa</taxon>
        <taxon>Spiralia</taxon>
        <taxon>Lophotrochozoa</taxon>
        <taxon>Mesozoa</taxon>
        <taxon>Orthonectida</taxon>
        <taxon>Rhopaluridae</taxon>
        <taxon>Intoshia</taxon>
    </lineage>
</organism>
<reference evidence="1 2" key="1">
    <citation type="submission" date="2016-04" db="EMBL/GenBank/DDBJ databases">
        <title>The genome of Intoshia linei affirms orthonectids as highly simplified spiralians.</title>
        <authorList>
            <person name="Mikhailov K.V."/>
            <person name="Slusarev G.S."/>
            <person name="Nikitin M.A."/>
            <person name="Logacheva M.D."/>
            <person name="Penin A."/>
            <person name="Aleoshin V."/>
            <person name="Panchin Y.V."/>
        </authorList>
    </citation>
    <scope>NUCLEOTIDE SEQUENCE [LARGE SCALE GENOMIC DNA]</scope>
    <source>
        <strain evidence="1">Intl2013</strain>
        <tissue evidence="1">Whole animal</tissue>
    </source>
</reference>